<dbReference type="HOGENOM" id="CLU_363298_0_0_1"/>
<dbReference type="Proteomes" id="UP000012174">
    <property type="component" value="Unassembled WGS sequence"/>
</dbReference>
<dbReference type="KEGG" id="ela:UCREL1_3868"/>
<proteinExistence type="predicted"/>
<protein>
    <submittedName>
        <fullName evidence="1">Uncharacterized protein</fullName>
    </submittedName>
</protein>
<evidence type="ECO:0000313" key="1">
    <source>
        <dbReference type="EMBL" id="EMR69118.1"/>
    </source>
</evidence>
<dbReference type="OrthoDB" id="4717546at2759"/>
<gene>
    <name evidence="1" type="ORF">UCREL1_3868</name>
</gene>
<reference evidence="2" key="1">
    <citation type="journal article" date="2013" name="Genome Announc.">
        <title>Draft genome sequence of the grapevine dieback fungus Eutypa lata UCR-EL1.</title>
        <authorList>
            <person name="Blanco-Ulate B."/>
            <person name="Rolshausen P.E."/>
            <person name="Cantu D."/>
        </authorList>
    </citation>
    <scope>NUCLEOTIDE SEQUENCE [LARGE SCALE GENOMIC DNA]</scope>
    <source>
        <strain evidence="2">UCR-EL1</strain>
    </source>
</reference>
<accession>M7SX62</accession>
<dbReference type="EMBL" id="KB706129">
    <property type="protein sequence ID" value="EMR69118.1"/>
    <property type="molecule type" value="Genomic_DNA"/>
</dbReference>
<dbReference type="AlphaFoldDB" id="M7SX62"/>
<keyword evidence="2" id="KW-1185">Reference proteome</keyword>
<evidence type="ECO:0000313" key="2">
    <source>
        <dbReference type="Proteomes" id="UP000012174"/>
    </source>
</evidence>
<dbReference type="OMA" id="NGWRINE"/>
<sequence>MASTNSTHTLRWGFSGFGPRNSILVKDVVVALLAEREMVKKTNFNLDFHIFEQNGDANEAGAGHAFQSDCDATINSDITGEIPLANSHQIPGKYKHIVSAASDLAGSVAEELEANLNRYETEFRQRNPAAFTLLKENTDEDGRVNTTRAFATRGLIGKVQGKTIREVLEFARKEVPEIQVTVHYGHTVVGADFSVPTEPKLLVSKNKDKTEEWFDFDFVQLANGTTGRVPVSDDVASKAFSSTPNIDAIRSFLDKHGVLDAEGLIKQGSRIGVTGIRLSGYDCIPLLMNLTKILVVTDDGWRIDEEEAKKYKGLLSFISHHEGDVAPPRHTHTLDWPGKISLLNTEEMHTILLQQNFDWLSFAIPILKANVAAEIGTLPSKIYPAMTTEERFADYHRQTSQHRLNMTTETGLLRAGKLAMLEGFGFESDPDLANQSLVLKAPFTREHRAGFPFRYSGAYDITQPAVARAASNSDFFNHWGTFWSHIAASPVAIQDMIAQLFGLGVARFAKGSFREIELKPESPEIKLGDHSFDVLFAPKVLTSTADVLLQSIKGQVKEMAPGVPDYCKGRFIANLNGDPISAIDVGSGGHGTTETLPDGTRTVVGVQWADTNNHLSASDQAATSSRTLLLLSALKAQGSKEPVKSLLQTYNETLPSQSEFGAEVAALEPTWREVNERSCFLKALERCFSSESDSASFANHAEQGISRSGREACIGFLEKGNPGVKTFYVEELAKIPPFKPVSRDHFFFRRHLDFTQAEIERIWSKVFKI</sequence>
<name>M7SX62_EUTLA</name>
<organism evidence="1 2">
    <name type="scientific">Eutypa lata (strain UCR-EL1)</name>
    <name type="common">Grapevine dieback disease fungus</name>
    <name type="synonym">Eutypa armeniacae</name>
    <dbReference type="NCBI Taxonomy" id="1287681"/>
    <lineage>
        <taxon>Eukaryota</taxon>
        <taxon>Fungi</taxon>
        <taxon>Dikarya</taxon>
        <taxon>Ascomycota</taxon>
        <taxon>Pezizomycotina</taxon>
        <taxon>Sordariomycetes</taxon>
        <taxon>Xylariomycetidae</taxon>
        <taxon>Xylariales</taxon>
        <taxon>Diatrypaceae</taxon>
        <taxon>Eutypa</taxon>
    </lineage>
</organism>